<dbReference type="WBParaSite" id="BXY_0648800.1">
    <property type="protein sequence ID" value="BXY_0648800.1"/>
    <property type="gene ID" value="BXY_0648800"/>
</dbReference>
<dbReference type="Gene3D" id="2.60.40.1730">
    <property type="entry name" value="tricorn interacting facor f3 domain"/>
    <property type="match status" value="1"/>
</dbReference>
<dbReference type="InterPro" id="IPR050344">
    <property type="entry name" value="Peptidase_M1_aminopeptidases"/>
</dbReference>
<reference evidence="12" key="1">
    <citation type="submission" date="2016-11" db="UniProtKB">
        <authorList>
            <consortium name="WormBaseParasite"/>
        </authorList>
    </citation>
    <scope>IDENTIFICATION</scope>
</reference>
<evidence type="ECO:0000313" key="12">
    <source>
        <dbReference type="WBParaSite" id="BXY_0648800.1"/>
    </source>
</evidence>
<evidence type="ECO:0000256" key="7">
    <source>
        <dbReference type="ARBA" id="ARBA00023049"/>
    </source>
</evidence>
<comment type="cofactor">
    <cofactor evidence="1">
        <name>Zn(2+)</name>
        <dbReference type="ChEBI" id="CHEBI:29105"/>
    </cofactor>
</comment>
<dbReference type="SUPFAM" id="SSF63737">
    <property type="entry name" value="Leukotriene A4 hydrolase N-terminal domain"/>
    <property type="match status" value="1"/>
</dbReference>
<dbReference type="Gene3D" id="1.10.390.10">
    <property type="entry name" value="Neutral Protease Domain 2"/>
    <property type="match status" value="2"/>
</dbReference>
<organism evidence="11 12">
    <name type="scientific">Bursaphelenchus xylophilus</name>
    <name type="common">Pinewood nematode worm</name>
    <name type="synonym">Aphelenchoides xylophilus</name>
    <dbReference type="NCBI Taxonomy" id="6326"/>
    <lineage>
        <taxon>Eukaryota</taxon>
        <taxon>Metazoa</taxon>
        <taxon>Ecdysozoa</taxon>
        <taxon>Nematoda</taxon>
        <taxon>Chromadorea</taxon>
        <taxon>Rhabditida</taxon>
        <taxon>Tylenchina</taxon>
        <taxon>Tylenchomorpha</taxon>
        <taxon>Aphelenchoidea</taxon>
        <taxon>Aphelenchoididae</taxon>
        <taxon>Bursaphelenchus</taxon>
    </lineage>
</organism>
<dbReference type="GO" id="GO:0005615">
    <property type="term" value="C:extracellular space"/>
    <property type="evidence" value="ECO:0007669"/>
    <property type="project" value="TreeGrafter"/>
</dbReference>
<feature type="signal peptide" evidence="8">
    <location>
        <begin position="1"/>
        <end position="17"/>
    </location>
</feature>
<dbReference type="GO" id="GO:0016020">
    <property type="term" value="C:membrane"/>
    <property type="evidence" value="ECO:0007669"/>
    <property type="project" value="TreeGrafter"/>
</dbReference>
<dbReference type="PANTHER" id="PTHR11533:SF299">
    <property type="entry name" value="AMINOPEPTIDASE"/>
    <property type="match status" value="1"/>
</dbReference>
<evidence type="ECO:0000256" key="6">
    <source>
        <dbReference type="ARBA" id="ARBA00022833"/>
    </source>
</evidence>
<dbReference type="GO" id="GO:0008270">
    <property type="term" value="F:zinc ion binding"/>
    <property type="evidence" value="ECO:0007669"/>
    <property type="project" value="InterPro"/>
</dbReference>
<evidence type="ECO:0000256" key="2">
    <source>
        <dbReference type="ARBA" id="ARBA00010136"/>
    </source>
</evidence>
<sequence>MFRAKFAILLVIVGCYCFDYEYRLPEDFVPLTYDVTLTLKSFSNKIFGMVQIQLQCKNSTNSITLHAFPNFVTVEHALLENKLLDEASQLDFPFTNTTRQTITFEFPEELIENHVYYLSIWYSTRFATQKNGIIKNRDFKSKGLWIHTLLEPRYARMVFPCFDEPKYRASFRLELWLEGKWADPSYTALSSMPSRATQWNSNLTIWEFDPTPPIPPYIFNFAVGKFQSFCQQSNHIGREVCIFRLDGREEWNKTAEIVIDKIGVYQKGMTEYLNTSSMAQINVLAGPTKLRGMENYGLLLMNENLWPKTEKSLEIFMNTMYHELAHQCDCGKIRSKFPYIIRWFKDFWDDIWLSEGLTTFMSKARPIVFNSAWDFQTFPVVHGKWALDIPAIAYSKASALLEMLNSVIGDSQMRTLLQTYVKKHQYKHASTEDFLSILLEVTQDPSPLMFLKSWLYTGSQPIVIIEYNSTNQSFTVSQTGQVVELSANRWFIPIWIECLAGSMPEKLHWILPTENLILPLQSLTSTNGTDSVAFNRNRSVYYQVSYRY</sequence>
<dbReference type="InterPro" id="IPR001930">
    <property type="entry name" value="Peptidase_M1"/>
</dbReference>
<evidence type="ECO:0000256" key="3">
    <source>
        <dbReference type="ARBA" id="ARBA00022670"/>
    </source>
</evidence>
<dbReference type="InterPro" id="IPR045357">
    <property type="entry name" value="Aminopeptidase_N-like_N"/>
</dbReference>
<evidence type="ECO:0000256" key="8">
    <source>
        <dbReference type="SAM" id="SignalP"/>
    </source>
</evidence>
<accession>A0A1I7S0G4</accession>
<evidence type="ECO:0000259" key="10">
    <source>
        <dbReference type="Pfam" id="PF17900"/>
    </source>
</evidence>
<keyword evidence="7" id="KW-0482">Metalloprotease</keyword>
<feature type="domain" description="Aminopeptidase N-like N-terminal" evidence="10">
    <location>
        <begin position="29"/>
        <end position="217"/>
    </location>
</feature>
<dbReference type="eggNOG" id="KOG1046">
    <property type="taxonomic scope" value="Eukaryota"/>
</dbReference>
<feature type="chain" id="PRO_5009305241" evidence="8">
    <location>
        <begin position="18"/>
        <end position="548"/>
    </location>
</feature>
<dbReference type="InterPro" id="IPR014782">
    <property type="entry name" value="Peptidase_M1_dom"/>
</dbReference>
<feature type="domain" description="Peptidase M1 membrane alanine aminopeptidase" evidence="9">
    <location>
        <begin position="391"/>
        <end position="443"/>
    </location>
</feature>
<dbReference type="GO" id="GO:0005737">
    <property type="term" value="C:cytoplasm"/>
    <property type="evidence" value="ECO:0007669"/>
    <property type="project" value="TreeGrafter"/>
</dbReference>
<evidence type="ECO:0000256" key="5">
    <source>
        <dbReference type="ARBA" id="ARBA00022801"/>
    </source>
</evidence>
<dbReference type="GO" id="GO:0006508">
    <property type="term" value="P:proteolysis"/>
    <property type="evidence" value="ECO:0007669"/>
    <property type="project" value="UniProtKB-KW"/>
</dbReference>
<dbReference type="PANTHER" id="PTHR11533">
    <property type="entry name" value="PROTEASE M1 ZINC METALLOPROTEASE"/>
    <property type="match status" value="1"/>
</dbReference>
<keyword evidence="5" id="KW-0378">Hydrolase</keyword>
<dbReference type="InterPro" id="IPR042097">
    <property type="entry name" value="Aminopeptidase_N-like_N_sf"/>
</dbReference>
<dbReference type="InterPro" id="IPR027268">
    <property type="entry name" value="Peptidase_M4/M1_CTD_sf"/>
</dbReference>
<keyword evidence="4" id="KW-0479">Metal-binding</keyword>
<dbReference type="AlphaFoldDB" id="A0A1I7S0G4"/>
<dbReference type="GO" id="GO:0043171">
    <property type="term" value="P:peptide catabolic process"/>
    <property type="evidence" value="ECO:0007669"/>
    <property type="project" value="TreeGrafter"/>
</dbReference>
<evidence type="ECO:0000313" key="11">
    <source>
        <dbReference type="Proteomes" id="UP000095284"/>
    </source>
</evidence>
<keyword evidence="3" id="KW-0645">Protease</keyword>
<protein>
    <submittedName>
        <fullName evidence="12">Peptidase_M1 domain-containing protein</fullName>
    </submittedName>
</protein>
<proteinExistence type="inferred from homology"/>
<dbReference type="Proteomes" id="UP000095284">
    <property type="component" value="Unplaced"/>
</dbReference>
<evidence type="ECO:0000259" key="9">
    <source>
        <dbReference type="Pfam" id="PF01433"/>
    </source>
</evidence>
<dbReference type="Pfam" id="PF01433">
    <property type="entry name" value="Peptidase_M1"/>
    <property type="match status" value="1"/>
</dbReference>
<dbReference type="Pfam" id="PF17900">
    <property type="entry name" value="Peptidase_M1_N"/>
    <property type="match status" value="1"/>
</dbReference>
<keyword evidence="8" id="KW-0732">Signal</keyword>
<dbReference type="PRINTS" id="PR00756">
    <property type="entry name" value="ALADIPTASE"/>
</dbReference>
<dbReference type="SUPFAM" id="SSF55486">
    <property type="entry name" value="Metalloproteases ('zincins'), catalytic domain"/>
    <property type="match status" value="1"/>
</dbReference>
<comment type="similarity">
    <text evidence="2">Belongs to the peptidase M1 family.</text>
</comment>
<dbReference type="GO" id="GO:0070006">
    <property type="term" value="F:metalloaminopeptidase activity"/>
    <property type="evidence" value="ECO:0007669"/>
    <property type="project" value="TreeGrafter"/>
</dbReference>
<evidence type="ECO:0000256" key="4">
    <source>
        <dbReference type="ARBA" id="ARBA00022723"/>
    </source>
</evidence>
<keyword evidence="6" id="KW-0862">Zinc</keyword>
<evidence type="ECO:0000256" key="1">
    <source>
        <dbReference type="ARBA" id="ARBA00001947"/>
    </source>
</evidence>
<dbReference type="GO" id="GO:0042277">
    <property type="term" value="F:peptide binding"/>
    <property type="evidence" value="ECO:0007669"/>
    <property type="project" value="TreeGrafter"/>
</dbReference>
<name>A0A1I7S0G4_BURXY</name>